<sequence>MSQFALPLTSGGGPRRIVLGQANGQVAEALAVPETWPFGTAVLTGPRRSGKSLFARWFAQGGKGQAIDDAQRMDEADLFHRWNRAQEDGTYLLIVGGEPPWSINLPDLRSRLGAALQLDIGLPDDEMARELLLSLAEERGLPLRADAADYLVPRASRAQADLERLVAEIDRLSLERKAPPSLGIWRAALDSLHGPQEPRLL</sequence>
<organism evidence="2 3">
    <name type="scientific">Aurantiacibacter spongiae</name>
    <dbReference type="NCBI Taxonomy" id="2488860"/>
    <lineage>
        <taxon>Bacteria</taxon>
        <taxon>Pseudomonadati</taxon>
        <taxon>Pseudomonadota</taxon>
        <taxon>Alphaproteobacteria</taxon>
        <taxon>Sphingomonadales</taxon>
        <taxon>Erythrobacteraceae</taxon>
        <taxon>Aurantiacibacter</taxon>
    </lineage>
</organism>
<dbReference type="InterPro" id="IPR055199">
    <property type="entry name" value="Hda_lid"/>
</dbReference>
<dbReference type="RefSeq" id="WP_123878803.1">
    <property type="nucleotide sequence ID" value="NZ_RPFZ01000001.1"/>
</dbReference>
<feature type="domain" description="Hda lid" evidence="1">
    <location>
        <begin position="125"/>
        <end position="177"/>
    </location>
</feature>
<dbReference type="SUPFAM" id="SSF52540">
    <property type="entry name" value="P-loop containing nucleoside triphosphate hydrolases"/>
    <property type="match status" value="1"/>
</dbReference>
<protein>
    <submittedName>
        <fullName evidence="2">ATPase</fullName>
    </submittedName>
</protein>
<proteinExistence type="predicted"/>
<dbReference type="Proteomes" id="UP000275232">
    <property type="component" value="Unassembled WGS sequence"/>
</dbReference>
<evidence type="ECO:0000313" key="3">
    <source>
        <dbReference type="Proteomes" id="UP000275232"/>
    </source>
</evidence>
<name>A0A3N5DP60_9SPHN</name>
<dbReference type="OrthoDB" id="7390113at2"/>
<keyword evidence="3" id="KW-1185">Reference proteome</keyword>
<dbReference type="EMBL" id="RPFZ01000001">
    <property type="protein sequence ID" value="RPF70891.1"/>
    <property type="molecule type" value="Genomic_DNA"/>
</dbReference>
<dbReference type="Gene3D" id="1.10.8.60">
    <property type="match status" value="1"/>
</dbReference>
<evidence type="ECO:0000259" key="1">
    <source>
        <dbReference type="Pfam" id="PF22688"/>
    </source>
</evidence>
<dbReference type="AlphaFoldDB" id="A0A3N5DP60"/>
<dbReference type="InterPro" id="IPR027417">
    <property type="entry name" value="P-loop_NTPase"/>
</dbReference>
<accession>A0A3N5DP60</accession>
<evidence type="ECO:0000313" key="2">
    <source>
        <dbReference type="EMBL" id="RPF70891.1"/>
    </source>
</evidence>
<comment type="caution">
    <text evidence="2">The sequence shown here is derived from an EMBL/GenBank/DDBJ whole genome shotgun (WGS) entry which is preliminary data.</text>
</comment>
<reference evidence="2 3" key="1">
    <citation type="submission" date="2018-11" db="EMBL/GenBank/DDBJ databases">
        <title>Erythrobacter spongiae sp. nov., isolated from a marine sponge.</title>
        <authorList>
            <person name="Zhuang L."/>
            <person name="Luo L."/>
        </authorList>
    </citation>
    <scope>NUCLEOTIDE SEQUENCE [LARGE SCALE GENOMIC DNA]</scope>
    <source>
        <strain evidence="2 3">HN-E23</strain>
    </source>
</reference>
<gene>
    <name evidence="2" type="ORF">EG799_04090</name>
</gene>
<dbReference type="Pfam" id="PF22688">
    <property type="entry name" value="Hda_lid"/>
    <property type="match status" value="1"/>
</dbReference>